<accession>A0ABC8LM31</accession>
<dbReference type="AlphaFoldDB" id="A0ABC8LM31"/>
<dbReference type="PANTHER" id="PTHR31929">
    <property type="entry name" value="SAUR-LIKE AUXIN-RESPONSIVE PROTEIN FAMILY-RELATED"/>
    <property type="match status" value="1"/>
</dbReference>
<dbReference type="InterPro" id="IPR003676">
    <property type="entry name" value="SAUR_fam"/>
</dbReference>
<name>A0ABC8LM31_ERUVS</name>
<keyword evidence="5" id="KW-1185">Reference proteome</keyword>
<organism evidence="4 5">
    <name type="scientific">Eruca vesicaria subsp. sativa</name>
    <name type="common">Garden rocket</name>
    <name type="synonym">Eruca sativa</name>
    <dbReference type="NCBI Taxonomy" id="29727"/>
    <lineage>
        <taxon>Eukaryota</taxon>
        <taxon>Viridiplantae</taxon>
        <taxon>Streptophyta</taxon>
        <taxon>Embryophyta</taxon>
        <taxon>Tracheophyta</taxon>
        <taxon>Spermatophyta</taxon>
        <taxon>Magnoliopsida</taxon>
        <taxon>eudicotyledons</taxon>
        <taxon>Gunneridae</taxon>
        <taxon>Pentapetalae</taxon>
        <taxon>rosids</taxon>
        <taxon>malvids</taxon>
        <taxon>Brassicales</taxon>
        <taxon>Brassicaceae</taxon>
        <taxon>Brassiceae</taxon>
        <taxon>Eruca</taxon>
    </lineage>
</organism>
<keyword evidence="3" id="KW-0341">Growth regulation</keyword>
<dbReference type="EMBL" id="CAKOAT010631821">
    <property type="protein sequence ID" value="CAH8384767.1"/>
    <property type="molecule type" value="Genomic_DNA"/>
</dbReference>
<comment type="similarity">
    <text evidence="1">Belongs to the ARG7 family.</text>
</comment>
<protein>
    <recommendedName>
        <fullName evidence="6">Small auxin-up RNA</fullName>
    </recommendedName>
</protein>
<evidence type="ECO:0000256" key="2">
    <source>
        <dbReference type="ARBA" id="ARBA00022473"/>
    </source>
</evidence>
<reference evidence="4 5" key="1">
    <citation type="submission" date="2022-03" db="EMBL/GenBank/DDBJ databases">
        <authorList>
            <person name="Macdonald S."/>
            <person name="Ahmed S."/>
            <person name="Newling K."/>
        </authorList>
    </citation>
    <scope>NUCLEOTIDE SEQUENCE [LARGE SCALE GENOMIC DNA]</scope>
</reference>
<evidence type="ECO:0000313" key="4">
    <source>
        <dbReference type="EMBL" id="CAH8384767.1"/>
    </source>
</evidence>
<sequence length="81" mass="9696">MSIITKFRACPKGPCHRLCRRTYGKKRLVIPITYFNHPFFRDFLRYAEEEFGFNHPMGGLTFPCREEIFCSHYNVIVSQLY</sequence>
<evidence type="ECO:0000256" key="1">
    <source>
        <dbReference type="ARBA" id="ARBA00006974"/>
    </source>
</evidence>
<gene>
    <name evidence="4" type="ORF">ERUC_LOCUS37250</name>
</gene>
<evidence type="ECO:0008006" key="6">
    <source>
        <dbReference type="Google" id="ProtNLM"/>
    </source>
</evidence>
<dbReference type="Proteomes" id="UP001642260">
    <property type="component" value="Unassembled WGS sequence"/>
</dbReference>
<proteinExistence type="inferred from homology"/>
<comment type="caution">
    <text evidence="4">The sequence shown here is derived from an EMBL/GenBank/DDBJ whole genome shotgun (WGS) entry which is preliminary data.</text>
</comment>
<dbReference type="Pfam" id="PF02519">
    <property type="entry name" value="Auxin_inducible"/>
    <property type="match status" value="1"/>
</dbReference>
<evidence type="ECO:0000256" key="3">
    <source>
        <dbReference type="ARBA" id="ARBA00022604"/>
    </source>
</evidence>
<evidence type="ECO:0000313" key="5">
    <source>
        <dbReference type="Proteomes" id="UP001642260"/>
    </source>
</evidence>
<keyword evidence="2" id="KW-0217">Developmental protein</keyword>